<sequence length="96" mass="10858">MPALSLNLQRLCFRTVYVASTTGVAMVFPYFNQVSGSLGTINFLAIVHTFSSGNVVEAEQHRILDNPVDSFQDFWHSLLFTKHVHARWIDTGNRDC</sequence>
<comment type="caution">
    <text evidence="1">The sequence shown here is derived from an EMBL/GenBank/DDBJ whole genome shotgun (WGS) entry which is preliminary data.</text>
</comment>
<protein>
    <recommendedName>
        <fullName evidence="2">Secreted protein</fullName>
    </recommendedName>
</protein>
<name>A0AAW2KGR5_SESRA</name>
<proteinExistence type="predicted"/>
<reference evidence="1" key="2">
    <citation type="journal article" date="2024" name="Plant">
        <title>Genomic evolution and insights into agronomic trait innovations of Sesamum species.</title>
        <authorList>
            <person name="Miao H."/>
            <person name="Wang L."/>
            <person name="Qu L."/>
            <person name="Liu H."/>
            <person name="Sun Y."/>
            <person name="Le M."/>
            <person name="Wang Q."/>
            <person name="Wei S."/>
            <person name="Zheng Y."/>
            <person name="Lin W."/>
            <person name="Duan Y."/>
            <person name="Cao H."/>
            <person name="Xiong S."/>
            <person name="Wang X."/>
            <person name="Wei L."/>
            <person name="Li C."/>
            <person name="Ma Q."/>
            <person name="Ju M."/>
            <person name="Zhao R."/>
            <person name="Li G."/>
            <person name="Mu C."/>
            <person name="Tian Q."/>
            <person name="Mei H."/>
            <person name="Zhang T."/>
            <person name="Gao T."/>
            <person name="Zhang H."/>
        </authorList>
    </citation>
    <scope>NUCLEOTIDE SEQUENCE</scope>
    <source>
        <strain evidence="1">G02</strain>
    </source>
</reference>
<evidence type="ECO:0008006" key="2">
    <source>
        <dbReference type="Google" id="ProtNLM"/>
    </source>
</evidence>
<dbReference type="AlphaFoldDB" id="A0AAW2KGR5"/>
<gene>
    <name evidence="1" type="ORF">Sradi_6036800</name>
</gene>
<evidence type="ECO:0000313" key="1">
    <source>
        <dbReference type="EMBL" id="KAL0306195.1"/>
    </source>
</evidence>
<accession>A0AAW2KGR5</accession>
<dbReference type="EMBL" id="JACGWJ010000028">
    <property type="protein sequence ID" value="KAL0306195.1"/>
    <property type="molecule type" value="Genomic_DNA"/>
</dbReference>
<reference evidence="1" key="1">
    <citation type="submission" date="2020-06" db="EMBL/GenBank/DDBJ databases">
        <authorList>
            <person name="Li T."/>
            <person name="Hu X."/>
            <person name="Zhang T."/>
            <person name="Song X."/>
            <person name="Zhang H."/>
            <person name="Dai N."/>
            <person name="Sheng W."/>
            <person name="Hou X."/>
            <person name="Wei L."/>
        </authorList>
    </citation>
    <scope>NUCLEOTIDE SEQUENCE</scope>
    <source>
        <strain evidence="1">G02</strain>
        <tissue evidence="1">Leaf</tissue>
    </source>
</reference>
<organism evidence="1">
    <name type="scientific">Sesamum radiatum</name>
    <name type="common">Black benniseed</name>
    <dbReference type="NCBI Taxonomy" id="300843"/>
    <lineage>
        <taxon>Eukaryota</taxon>
        <taxon>Viridiplantae</taxon>
        <taxon>Streptophyta</taxon>
        <taxon>Embryophyta</taxon>
        <taxon>Tracheophyta</taxon>
        <taxon>Spermatophyta</taxon>
        <taxon>Magnoliopsida</taxon>
        <taxon>eudicotyledons</taxon>
        <taxon>Gunneridae</taxon>
        <taxon>Pentapetalae</taxon>
        <taxon>asterids</taxon>
        <taxon>lamiids</taxon>
        <taxon>Lamiales</taxon>
        <taxon>Pedaliaceae</taxon>
        <taxon>Sesamum</taxon>
    </lineage>
</organism>